<dbReference type="EMBL" id="CSAE01000745">
    <property type="protein sequence ID" value="COW86029.1"/>
    <property type="molecule type" value="Genomic_DNA"/>
</dbReference>
<name>A0A0T9F3K3_MYCTX</name>
<reference evidence="3" key="1">
    <citation type="submission" date="2015-03" db="EMBL/GenBank/DDBJ databases">
        <authorList>
            <consortium name="Pathogen Informatics"/>
        </authorList>
    </citation>
    <scope>NUCLEOTIDE SEQUENCE [LARGE SCALE GENOMIC DNA]</scope>
    <source>
        <strain evidence="3">K00500041</strain>
    </source>
</reference>
<dbReference type="AlphaFoldDB" id="A0A0T9F3K3"/>
<evidence type="ECO:0000313" key="2">
    <source>
        <dbReference type="EMBL" id="COW86029.1"/>
    </source>
</evidence>
<protein>
    <submittedName>
        <fullName evidence="2">Uncharacterized protein</fullName>
    </submittedName>
</protein>
<evidence type="ECO:0000256" key="1">
    <source>
        <dbReference type="SAM" id="MobiDB-lite"/>
    </source>
</evidence>
<evidence type="ECO:0000313" key="3">
    <source>
        <dbReference type="Proteomes" id="UP000038802"/>
    </source>
</evidence>
<dbReference type="Proteomes" id="UP000038802">
    <property type="component" value="Unassembled WGS sequence"/>
</dbReference>
<sequence length="130" mass="14060">MWPPTQSMAPIPTADSADSSLGIPATRPPPIRCPNRDAVWVRRRPTSSIWTMTATTPYTAAVMTRATMTRTMRRGTNGWSATSLRAITMISADRMKSVRIAPATSSRSATCGAASWPRPPMTPHTFSAPS</sequence>
<accession>A0A0T9F3K3</accession>
<feature type="region of interest" description="Disordered" evidence="1">
    <location>
        <begin position="101"/>
        <end position="130"/>
    </location>
</feature>
<organism evidence="2 3">
    <name type="scientific">Mycobacterium tuberculosis</name>
    <dbReference type="NCBI Taxonomy" id="1773"/>
    <lineage>
        <taxon>Bacteria</taxon>
        <taxon>Bacillati</taxon>
        <taxon>Actinomycetota</taxon>
        <taxon>Actinomycetes</taxon>
        <taxon>Mycobacteriales</taxon>
        <taxon>Mycobacteriaceae</taxon>
        <taxon>Mycobacterium</taxon>
        <taxon>Mycobacterium tuberculosis complex</taxon>
    </lineage>
</organism>
<feature type="region of interest" description="Disordered" evidence="1">
    <location>
        <begin position="1"/>
        <end position="29"/>
    </location>
</feature>
<gene>
    <name evidence="2" type="ORF">ERS007703_04346</name>
</gene>
<proteinExistence type="predicted"/>